<dbReference type="PANTHER" id="PTHR33337">
    <property type="entry name" value="GFA DOMAIN-CONTAINING PROTEIN"/>
    <property type="match status" value="1"/>
</dbReference>
<organism evidence="6 7">
    <name type="scientific">Rhodovulum sulfidophilum</name>
    <name type="common">Rhodobacter sulfidophilus</name>
    <dbReference type="NCBI Taxonomy" id="35806"/>
    <lineage>
        <taxon>Bacteria</taxon>
        <taxon>Pseudomonadati</taxon>
        <taxon>Pseudomonadota</taxon>
        <taxon>Alphaproteobacteria</taxon>
        <taxon>Rhodobacterales</taxon>
        <taxon>Paracoccaceae</taxon>
        <taxon>Rhodovulum</taxon>
    </lineage>
</organism>
<evidence type="ECO:0000313" key="6">
    <source>
        <dbReference type="EMBL" id="PZQ51373.1"/>
    </source>
</evidence>
<dbReference type="GO" id="GO:0046872">
    <property type="term" value="F:metal ion binding"/>
    <property type="evidence" value="ECO:0007669"/>
    <property type="project" value="UniProtKB-KW"/>
</dbReference>
<dbReference type="AlphaFoldDB" id="A0A2W5Q9F7"/>
<reference evidence="6 7" key="1">
    <citation type="submission" date="2017-08" db="EMBL/GenBank/DDBJ databases">
        <title>Infants hospitalized years apart are colonized by the same room-sourced microbial strains.</title>
        <authorList>
            <person name="Brooks B."/>
            <person name="Olm M.R."/>
            <person name="Firek B.A."/>
            <person name="Baker R."/>
            <person name="Thomas B.C."/>
            <person name="Morowitz M.J."/>
            <person name="Banfield J.F."/>
        </authorList>
    </citation>
    <scope>NUCLEOTIDE SEQUENCE [LARGE SCALE GENOMIC DNA]</scope>
    <source>
        <strain evidence="6">S2_005_002_R2_34</strain>
    </source>
</reference>
<dbReference type="InterPro" id="IPR011057">
    <property type="entry name" value="Mss4-like_sf"/>
</dbReference>
<feature type="domain" description="CENP-V/GFA" evidence="5">
    <location>
        <begin position="7"/>
        <end position="112"/>
    </location>
</feature>
<proteinExistence type="inferred from homology"/>
<comment type="similarity">
    <text evidence="1">Belongs to the Gfa family.</text>
</comment>
<keyword evidence="2" id="KW-0479">Metal-binding</keyword>
<accession>A0A2W5Q9F7</accession>
<evidence type="ECO:0000256" key="1">
    <source>
        <dbReference type="ARBA" id="ARBA00005495"/>
    </source>
</evidence>
<evidence type="ECO:0000256" key="2">
    <source>
        <dbReference type="ARBA" id="ARBA00022723"/>
    </source>
</evidence>
<dbReference type="Pfam" id="PF04828">
    <property type="entry name" value="GFA"/>
    <property type="match status" value="1"/>
</dbReference>
<dbReference type="EMBL" id="QFPW01000002">
    <property type="protein sequence ID" value="PZQ51373.1"/>
    <property type="molecule type" value="Genomic_DNA"/>
</dbReference>
<evidence type="ECO:0000313" key="7">
    <source>
        <dbReference type="Proteomes" id="UP000249185"/>
    </source>
</evidence>
<dbReference type="InterPro" id="IPR006913">
    <property type="entry name" value="CENP-V/GFA"/>
</dbReference>
<keyword evidence="4" id="KW-0456">Lyase</keyword>
<evidence type="ECO:0000256" key="3">
    <source>
        <dbReference type="ARBA" id="ARBA00022833"/>
    </source>
</evidence>
<protein>
    <submittedName>
        <fullName evidence="6">GFA family protein</fullName>
    </submittedName>
</protein>
<name>A0A2W5Q9F7_RHOSU</name>
<dbReference type="GO" id="GO:0016846">
    <property type="term" value="F:carbon-sulfur lyase activity"/>
    <property type="evidence" value="ECO:0007669"/>
    <property type="project" value="InterPro"/>
</dbReference>
<dbReference type="Gene3D" id="3.90.1590.10">
    <property type="entry name" value="glutathione-dependent formaldehyde- activating enzyme (gfa)"/>
    <property type="match status" value="1"/>
</dbReference>
<comment type="caution">
    <text evidence="6">The sequence shown here is derived from an EMBL/GenBank/DDBJ whole genome shotgun (WGS) entry which is preliminary data.</text>
</comment>
<gene>
    <name evidence="6" type="ORF">DI556_04180</name>
</gene>
<evidence type="ECO:0000259" key="5">
    <source>
        <dbReference type="PROSITE" id="PS51891"/>
    </source>
</evidence>
<dbReference type="SUPFAM" id="SSF51316">
    <property type="entry name" value="Mss4-like"/>
    <property type="match status" value="1"/>
</dbReference>
<dbReference type="PROSITE" id="PS51891">
    <property type="entry name" value="CENP_V_GFA"/>
    <property type="match status" value="1"/>
</dbReference>
<evidence type="ECO:0000256" key="4">
    <source>
        <dbReference type="ARBA" id="ARBA00023239"/>
    </source>
</evidence>
<keyword evidence="3" id="KW-0862">Zinc</keyword>
<dbReference type="PANTHER" id="PTHR33337:SF40">
    <property type="entry name" value="CENP-V_GFA DOMAIN-CONTAINING PROTEIN-RELATED"/>
    <property type="match status" value="1"/>
</dbReference>
<sequence>MAVSFPVRGGCHCGAIRYSLHAEPEFAGVCHCESCRRSAGTESVGWLTEAIGAFQVDHGAIAHYASSPGVSRGFCAACGTTLTYQNTAESIDVTLASLDDPELFPPRVELWLEERLSWNPANPRLEQHERGSGGGG</sequence>
<dbReference type="Proteomes" id="UP000249185">
    <property type="component" value="Unassembled WGS sequence"/>
</dbReference>